<dbReference type="CDD" id="cd09860">
    <property type="entry name" value="PIN_T4-like"/>
    <property type="match status" value="1"/>
</dbReference>
<dbReference type="Pfam" id="PF09293">
    <property type="entry name" value="RNaseH_C"/>
    <property type="match status" value="1"/>
</dbReference>
<evidence type="ECO:0000256" key="2">
    <source>
        <dbReference type="ARBA" id="ARBA00022801"/>
    </source>
</evidence>
<gene>
    <name evidence="4" type="ORF">UFOVP787_200</name>
</gene>
<dbReference type="InterPro" id="IPR036279">
    <property type="entry name" value="5-3_exonuclease_C_sf"/>
</dbReference>
<dbReference type="Pfam" id="PF02739">
    <property type="entry name" value="5_3_exonuc_N"/>
    <property type="match status" value="1"/>
</dbReference>
<dbReference type="InterPro" id="IPR029060">
    <property type="entry name" value="PIN-like_dom_sf"/>
</dbReference>
<accession>A0A6J5P0T0</accession>
<protein>
    <submittedName>
        <fullName evidence="4">Exo 5'-3' exonuclease (Including N-terminal domain of PolI)</fullName>
    </submittedName>
</protein>
<keyword evidence="1" id="KW-0540">Nuclease</keyword>
<dbReference type="InterPro" id="IPR020046">
    <property type="entry name" value="5-3_exonucl_a-hlix_arch_N"/>
</dbReference>
<dbReference type="Gene3D" id="1.10.150.20">
    <property type="entry name" value="5' to 3' exonuclease, C-terminal subdomain"/>
    <property type="match status" value="1"/>
</dbReference>
<keyword evidence="2" id="KW-0378">Hydrolase</keyword>
<dbReference type="SUPFAM" id="SSF47807">
    <property type="entry name" value="5' to 3' exonuclease, C-terminal subdomain"/>
    <property type="match status" value="1"/>
</dbReference>
<dbReference type="EMBL" id="LR796734">
    <property type="protein sequence ID" value="CAB4162958.1"/>
    <property type="molecule type" value="Genomic_DNA"/>
</dbReference>
<feature type="domain" description="5'-3' exonuclease" evidence="3">
    <location>
        <begin position="20"/>
        <end position="246"/>
    </location>
</feature>
<dbReference type="PANTHER" id="PTHR42646:SF2">
    <property type="entry name" value="5'-3' EXONUCLEASE FAMILY PROTEIN"/>
    <property type="match status" value="1"/>
</dbReference>
<dbReference type="GO" id="GO:0033567">
    <property type="term" value="P:DNA replication, Okazaki fragment processing"/>
    <property type="evidence" value="ECO:0007669"/>
    <property type="project" value="InterPro"/>
</dbReference>
<sequence>MIIVDFSQVMLSNLMVQIGNHTNAKLEENMVRHMILNSLRSYKQKFGNEYGEIIIACDNTNYWRKQLFPYYKANRKKSQAASELDWKAIFECMNKIRAELKEFFPYKVLDIESAEADDIISTLVFNNTEETILILSGDKDFIQLHSNKNVVQYDPTRKKWVKNSDPERYLDEHILKGDSGDGVPNVLSSDNCFVVGERQKPLTQKKMDALIELGLDGKFDHPIFRNYWRNKSLIDLSLVPEEIKTKVMESFNSQANRGKEKLLNYFIQHKLKNLMENIGDF</sequence>
<proteinExistence type="predicted"/>
<evidence type="ECO:0000256" key="1">
    <source>
        <dbReference type="ARBA" id="ARBA00022722"/>
    </source>
</evidence>
<reference evidence="4" key="1">
    <citation type="submission" date="2020-04" db="EMBL/GenBank/DDBJ databases">
        <authorList>
            <person name="Chiriac C."/>
            <person name="Salcher M."/>
            <person name="Ghai R."/>
            <person name="Kavagutti S V."/>
        </authorList>
    </citation>
    <scope>NUCLEOTIDE SEQUENCE</scope>
</reference>
<dbReference type="GO" id="GO:0017108">
    <property type="term" value="F:5'-flap endonuclease activity"/>
    <property type="evidence" value="ECO:0007669"/>
    <property type="project" value="InterPro"/>
</dbReference>
<dbReference type="InterPro" id="IPR002421">
    <property type="entry name" value="5-3_exonuclease"/>
</dbReference>
<evidence type="ECO:0000313" key="4">
    <source>
        <dbReference type="EMBL" id="CAB4162958.1"/>
    </source>
</evidence>
<dbReference type="Gene3D" id="3.40.50.1010">
    <property type="entry name" value="5'-nuclease"/>
    <property type="match status" value="1"/>
</dbReference>
<name>A0A6J5P0T0_9CAUD</name>
<dbReference type="SMART" id="SM00475">
    <property type="entry name" value="53EXOc"/>
    <property type="match status" value="1"/>
</dbReference>
<organism evidence="4">
    <name type="scientific">uncultured Caudovirales phage</name>
    <dbReference type="NCBI Taxonomy" id="2100421"/>
    <lineage>
        <taxon>Viruses</taxon>
        <taxon>Duplodnaviria</taxon>
        <taxon>Heunggongvirae</taxon>
        <taxon>Uroviricota</taxon>
        <taxon>Caudoviricetes</taxon>
        <taxon>Peduoviridae</taxon>
        <taxon>Maltschvirus</taxon>
        <taxon>Maltschvirus maltsch</taxon>
    </lineage>
</organism>
<dbReference type="GO" id="GO:0008409">
    <property type="term" value="F:5'-3' exonuclease activity"/>
    <property type="evidence" value="ECO:0007669"/>
    <property type="project" value="InterPro"/>
</dbReference>
<keyword evidence="4" id="KW-0269">Exonuclease</keyword>
<dbReference type="InterPro" id="IPR038969">
    <property type="entry name" value="FEN"/>
</dbReference>
<dbReference type="InterPro" id="IPR036276">
    <property type="entry name" value="T4_RNaseH_C"/>
</dbReference>
<dbReference type="PANTHER" id="PTHR42646">
    <property type="entry name" value="FLAP ENDONUCLEASE XNI"/>
    <property type="match status" value="1"/>
</dbReference>
<dbReference type="GO" id="GO:0003677">
    <property type="term" value="F:DNA binding"/>
    <property type="evidence" value="ECO:0007669"/>
    <property type="project" value="InterPro"/>
</dbReference>
<dbReference type="SUPFAM" id="SSF88723">
    <property type="entry name" value="PIN domain-like"/>
    <property type="match status" value="1"/>
</dbReference>
<evidence type="ECO:0000259" key="3">
    <source>
        <dbReference type="SMART" id="SM00475"/>
    </source>
</evidence>